<evidence type="ECO:0008006" key="4">
    <source>
        <dbReference type="Google" id="ProtNLM"/>
    </source>
</evidence>
<name>A0ABY6BC95_9GAMM</name>
<dbReference type="Proteomes" id="UP001064632">
    <property type="component" value="Chromosome"/>
</dbReference>
<proteinExistence type="predicted"/>
<accession>A0ABY6BC95</accession>
<feature type="signal peptide" evidence="1">
    <location>
        <begin position="1"/>
        <end position="21"/>
    </location>
</feature>
<reference evidence="2" key="1">
    <citation type="submission" date="2022-09" db="EMBL/GenBank/DDBJ databases">
        <title>Tahibacter sp. nov., isolated from a fresh water.</title>
        <authorList>
            <person name="Baek J.H."/>
            <person name="Lee J.K."/>
            <person name="Kim J.M."/>
            <person name="Jeon C.O."/>
        </authorList>
    </citation>
    <scope>NUCLEOTIDE SEQUENCE</scope>
    <source>
        <strain evidence="2">W38</strain>
    </source>
</reference>
<keyword evidence="1" id="KW-0732">Signal</keyword>
<evidence type="ECO:0000313" key="3">
    <source>
        <dbReference type="Proteomes" id="UP001064632"/>
    </source>
</evidence>
<evidence type="ECO:0000256" key="1">
    <source>
        <dbReference type="SAM" id="SignalP"/>
    </source>
</evidence>
<dbReference type="Gene3D" id="2.60.120.260">
    <property type="entry name" value="Galactose-binding domain-like"/>
    <property type="match status" value="1"/>
</dbReference>
<dbReference type="SUPFAM" id="SSF49785">
    <property type="entry name" value="Galactose-binding domain-like"/>
    <property type="match status" value="1"/>
</dbReference>
<evidence type="ECO:0000313" key="2">
    <source>
        <dbReference type="EMBL" id="UXI66251.1"/>
    </source>
</evidence>
<protein>
    <recommendedName>
        <fullName evidence="4">P/Homo B domain-containing protein</fullName>
    </recommendedName>
</protein>
<dbReference type="RefSeq" id="WP_261693235.1">
    <property type="nucleotide sequence ID" value="NZ_CP104694.1"/>
</dbReference>
<sequence>MPIAALLRCLGLFSLSGAAIAGNNFCNSSQVTFNDNGVADVYPSAINVVGAPGNITTLTVTINSFSHSFPDDVGFVLVGPGGQALLLQSGAGDSAGVSEQTYTFDDAAAATLPDLAAWSGGTYKPTNFYLANDNYPAPGPLTTYSNPGPGGAGTATLASVFAGTSANGTWNLFAADFASGDTGDFAGWCIAFTGVPVSLQSFSVD</sequence>
<keyword evidence="3" id="KW-1185">Reference proteome</keyword>
<gene>
    <name evidence="2" type="ORF">N4264_16000</name>
</gene>
<organism evidence="2 3">
    <name type="scientific">Tahibacter amnicola</name>
    <dbReference type="NCBI Taxonomy" id="2976241"/>
    <lineage>
        <taxon>Bacteria</taxon>
        <taxon>Pseudomonadati</taxon>
        <taxon>Pseudomonadota</taxon>
        <taxon>Gammaproteobacteria</taxon>
        <taxon>Lysobacterales</taxon>
        <taxon>Rhodanobacteraceae</taxon>
        <taxon>Tahibacter</taxon>
    </lineage>
</organism>
<dbReference type="EMBL" id="CP104694">
    <property type="protein sequence ID" value="UXI66251.1"/>
    <property type="molecule type" value="Genomic_DNA"/>
</dbReference>
<feature type="chain" id="PRO_5046407873" description="P/Homo B domain-containing protein" evidence="1">
    <location>
        <begin position="22"/>
        <end position="205"/>
    </location>
</feature>
<dbReference type="InterPro" id="IPR008979">
    <property type="entry name" value="Galactose-bd-like_sf"/>
</dbReference>